<name>A0A3S5AT76_9PLAT</name>
<evidence type="ECO:0000313" key="2">
    <source>
        <dbReference type="EMBL" id="VEL31459.1"/>
    </source>
</evidence>
<dbReference type="AlphaFoldDB" id="A0A3S5AT76"/>
<sequence>MHWHLKPNPDSSNSLSRKGLTQEQTRHEPNSDLLLKDPGEIDSVEDDDDRFDIYLTDPLFSVSQTNRNYKEASDFVVYMKHRRAKMLSVNPTTT</sequence>
<proteinExistence type="predicted"/>
<dbReference type="OrthoDB" id="6276060at2759"/>
<feature type="compositionally biased region" description="Polar residues" evidence="1">
    <location>
        <begin position="9"/>
        <end position="23"/>
    </location>
</feature>
<accession>A0A3S5AT76</accession>
<comment type="caution">
    <text evidence="2">The sequence shown here is derived from an EMBL/GenBank/DDBJ whole genome shotgun (WGS) entry which is preliminary data.</text>
</comment>
<dbReference type="Proteomes" id="UP000784294">
    <property type="component" value="Unassembled WGS sequence"/>
</dbReference>
<protein>
    <submittedName>
        <fullName evidence="2">Uncharacterized protein</fullName>
    </submittedName>
</protein>
<keyword evidence="3" id="KW-1185">Reference proteome</keyword>
<dbReference type="EMBL" id="CAAALY010122612">
    <property type="protein sequence ID" value="VEL31459.1"/>
    <property type="molecule type" value="Genomic_DNA"/>
</dbReference>
<reference evidence="2" key="1">
    <citation type="submission" date="2018-11" db="EMBL/GenBank/DDBJ databases">
        <authorList>
            <consortium name="Pathogen Informatics"/>
        </authorList>
    </citation>
    <scope>NUCLEOTIDE SEQUENCE</scope>
</reference>
<feature type="compositionally biased region" description="Basic and acidic residues" evidence="1">
    <location>
        <begin position="24"/>
        <end position="39"/>
    </location>
</feature>
<feature type="region of interest" description="Disordered" evidence="1">
    <location>
        <begin position="1"/>
        <end position="41"/>
    </location>
</feature>
<evidence type="ECO:0000313" key="3">
    <source>
        <dbReference type="Proteomes" id="UP000784294"/>
    </source>
</evidence>
<organism evidence="2 3">
    <name type="scientific">Protopolystoma xenopodis</name>
    <dbReference type="NCBI Taxonomy" id="117903"/>
    <lineage>
        <taxon>Eukaryota</taxon>
        <taxon>Metazoa</taxon>
        <taxon>Spiralia</taxon>
        <taxon>Lophotrochozoa</taxon>
        <taxon>Platyhelminthes</taxon>
        <taxon>Monogenea</taxon>
        <taxon>Polyopisthocotylea</taxon>
        <taxon>Polystomatidea</taxon>
        <taxon>Polystomatidae</taxon>
        <taxon>Protopolystoma</taxon>
    </lineage>
</organism>
<evidence type="ECO:0000256" key="1">
    <source>
        <dbReference type="SAM" id="MobiDB-lite"/>
    </source>
</evidence>
<gene>
    <name evidence="2" type="ORF">PXEA_LOCUS24899</name>
</gene>